<dbReference type="InterPro" id="IPR016098">
    <property type="entry name" value="CAP/MinC_C"/>
</dbReference>
<name>A0A9Q0R808_ANAIG</name>
<evidence type="ECO:0000259" key="2">
    <source>
        <dbReference type="PROSITE" id="PS51329"/>
    </source>
</evidence>
<dbReference type="GO" id="GO:0007015">
    <property type="term" value="P:actin filament organization"/>
    <property type="evidence" value="ECO:0007669"/>
    <property type="project" value="TreeGrafter"/>
</dbReference>
<dbReference type="InterPro" id="IPR036222">
    <property type="entry name" value="CAP_N_sf"/>
</dbReference>
<dbReference type="Pfam" id="PF21938">
    <property type="entry name" value="CAP_N"/>
    <property type="match status" value="1"/>
</dbReference>
<dbReference type="InterPro" id="IPR001837">
    <property type="entry name" value="Adenylate_cyclase-assoc_CAP"/>
</dbReference>
<evidence type="ECO:0000313" key="4">
    <source>
        <dbReference type="Proteomes" id="UP001149090"/>
    </source>
</evidence>
<keyword evidence="4" id="KW-1185">Reference proteome</keyword>
<dbReference type="PANTHER" id="PTHR10652:SF0">
    <property type="entry name" value="ADENYLYL CYCLASE-ASSOCIATED PROTEIN"/>
    <property type="match status" value="1"/>
</dbReference>
<dbReference type="InterPro" id="IPR006599">
    <property type="entry name" value="CARP_motif"/>
</dbReference>
<organism evidence="3 4">
    <name type="scientific">Anaeramoeba ignava</name>
    <name type="common">Anaerobic marine amoeba</name>
    <dbReference type="NCBI Taxonomy" id="1746090"/>
    <lineage>
        <taxon>Eukaryota</taxon>
        <taxon>Metamonada</taxon>
        <taxon>Anaeramoebidae</taxon>
        <taxon>Anaeramoeba</taxon>
    </lineage>
</organism>
<dbReference type="Proteomes" id="UP001149090">
    <property type="component" value="Unassembled WGS sequence"/>
</dbReference>
<protein>
    <submittedName>
        <fullName evidence="3">Adenylyl cyclase-associated protein</fullName>
    </submittedName>
</protein>
<comment type="similarity">
    <text evidence="1">Belongs to the CAP family.</text>
</comment>
<accession>A0A9Q0R808</accession>
<proteinExistence type="inferred from homology"/>
<dbReference type="GO" id="GO:0003779">
    <property type="term" value="F:actin binding"/>
    <property type="evidence" value="ECO:0007669"/>
    <property type="project" value="InterPro"/>
</dbReference>
<reference evidence="3" key="1">
    <citation type="submission" date="2022-10" db="EMBL/GenBank/DDBJ databases">
        <title>Novel sulphate-reducing endosymbionts in the free-living metamonad Anaeramoeba.</title>
        <authorList>
            <person name="Jerlstrom-Hultqvist J."/>
            <person name="Cepicka I."/>
            <person name="Gallot-Lavallee L."/>
            <person name="Salas-Leiva D."/>
            <person name="Curtis B.A."/>
            <person name="Zahonova K."/>
            <person name="Pipaliya S."/>
            <person name="Dacks J."/>
            <person name="Roger A.J."/>
        </authorList>
    </citation>
    <scope>NUCLEOTIDE SEQUENCE</scope>
    <source>
        <strain evidence="3">BMAN</strain>
    </source>
</reference>
<dbReference type="EMBL" id="JAPDFW010000106">
    <property type="protein sequence ID" value="KAJ5069254.1"/>
    <property type="molecule type" value="Genomic_DNA"/>
</dbReference>
<feature type="domain" description="C-CAP/cofactor C-like" evidence="2">
    <location>
        <begin position="253"/>
        <end position="400"/>
    </location>
</feature>
<dbReference type="AlphaFoldDB" id="A0A9Q0R808"/>
<dbReference type="PROSITE" id="PS51329">
    <property type="entry name" value="C_CAP_COFACTOR_C"/>
    <property type="match status" value="1"/>
</dbReference>
<gene>
    <name evidence="3" type="ORF">M0811_11739</name>
</gene>
<dbReference type="Gene3D" id="1.25.40.330">
    <property type="entry name" value="Adenylate cyclase-associated CAP, N-terminal domain"/>
    <property type="match status" value="1"/>
</dbReference>
<dbReference type="PANTHER" id="PTHR10652">
    <property type="entry name" value="ADENYLYL CYCLASE-ASSOCIATED PROTEIN"/>
    <property type="match status" value="1"/>
</dbReference>
<dbReference type="GO" id="GO:0019933">
    <property type="term" value="P:cAMP-mediated signaling"/>
    <property type="evidence" value="ECO:0007669"/>
    <property type="project" value="TreeGrafter"/>
</dbReference>
<dbReference type="SUPFAM" id="SSF69340">
    <property type="entry name" value="C-terminal domain of adenylylcyclase associated protein"/>
    <property type="match status" value="1"/>
</dbReference>
<dbReference type="SMART" id="SM00673">
    <property type="entry name" value="CARP"/>
    <property type="match status" value="2"/>
</dbReference>
<evidence type="ECO:0000256" key="1">
    <source>
        <dbReference type="ARBA" id="ARBA00007659"/>
    </source>
</evidence>
<dbReference type="SUPFAM" id="SSF101278">
    <property type="entry name" value="N-terminal domain of adenylylcyclase associated protein, CAP"/>
    <property type="match status" value="1"/>
</dbReference>
<dbReference type="InterPro" id="IPR017901">
    <property type="entry name" value="C-CAP_CF_C-like"/>
</dbReference>
<dbReference type="Pfam" id="PF08603">
    <property type="entry name" value="CAP_C"/>
    <property type="match status" value="1"/>
</dbReference>
<dbReference type="InterPro" id="IPR036223">
    <property type="entry name" value="CAP_C_sf"/>
</dbReference>
<comment type="caution">
    <text evidence="3">The sequence shown here is derived from an EMBL/GenBank/DDBJ whole genome shotgun (WGS) entry which is preliminary data.</text>
</comment>
<dbReference type="Gene3D" id="2.160.20.70">
    <property type="match status" value="1"/>
</dbReference>
<dbReference type="GO" id="GO:0008179">
    <property type="term" value="F:adenylate cyclase binding"/>
    <property type="evidence" value="ECO:0007669"/>
    <property type="project" value="TreeGrafter"/>
</dbReference>
<dbReference type="GO" id="GO:0005737">
    <property type="term" value="C:cytoplasm"/>
    <property type="evidence" value="ECO:0007669"/>
    <property type="project" value="TreeGrafter"/>
</dbReference>
<evidence type="ECO:0000313" key="3">
    <source>
        <dbReference type="EMBL" id="KAJ5069254.1"/>
    </source>
</evidence>
<dbReference type="InterPro" id="IPR013912">
    <property type="entry name" value="Adenylate_cyclase-assoc_CAP_C"/>
</dbReference>
<dbReference type="OMA" id="PISDHIH"/>
<dbReference type="OrthoDB" id="1601at2759"/>
<sequence length="423" mass="48807">MENQKENLNQNLNQNQISVIQEFIQIHLDPFIAISQEIGGEIAILCDFFKFGIESIIDLLEYAKKYQEPFSKNILEKVYQPISDVIMNVSNYKNSHRSSDYFDMVLALADATSIMGFVPFRSNIKEYAHNYLESSMYHANKIIRESKTSDPLAYKWGSAFITMAKELAALIGQHFDNGIQWNTLKDEEDFDFEYEKDIEDEKEDQESKREFHIANLFHMHESFQSSFREKSKNSIFELANEQFGTVTSSVTHKPKSEKEPVFKRIRKEWLVENFVNRSDGIILDDVNHKQNVCVFNCKNTVVLVQGMVSSVVVDHCEQCAVIFEKTLTGASVLNSYNIELRVKQKTPSITIENSNHIKTYLSDSTLTTEIISATSTELFLIVNEALEDDPDVIVEKEYRLPEVYKSFLNEDTLELETETVQLI</sequence>
<dbReference type="InterPro" id="IPR053950">
    <property type="entry name" value="CAP_N"/>
</dbReference>